<dbReference type="AlphaFoldDB" id="A0A699WTC4"/>
<comment type="caution">
    <text evidence="2">The sequence shown here is derived from an EMBL/GenBank/DDBJ whole genome shotgun (WGS) entry which is preliminary data.</text>
</comment>
<feature type="region of interest" description="Disordered" evidence="1">
    <location>
        <begin position="99"/>
        <end position="131"/>
    </location>
</feature>
<organism evidence="2">
    <name type="scientific">Tanacetum cinerariifolium</name>
    <name type="common">Dalmatian daisy</name>
    <name type="synonym">Chrysanthemum cinerariifolium</name>
    <dbReference type="NCBI Taxonomy" id="118510"/>
    <lineage>
        <taxon>Eukaryota</taxon>
        <taxon>Viridiplantae</taxon>
        <taxon>Streptophyta</taxon>
        <taxon>Embryophyta</taxon>
        <taxon>Tracheophyta</taxon>
        <taxon>Spermatophyta</taxon>
        <taxon>Magnoliopsida</taxon>
        <taxon>eudicotyledons</taxon>
        <taxon>Gunneridae</taxon>
        <taxon>Pentapetalae</taxon>
        <taxon>asterids</taxon>
        <taxon>campanulids</taxon>
        <taxon>Asterales</taxon>
        <taxon>Asteraceae</taxon>
        <taxon>Asteroideae</taxon>
        <taxon>Anthemideae</taxon>
        <taxon>Anthemidinae</taxon>
        <taxon>Tanacetum</taxon>
    </lineage>
</organism>
<proteinExistence type="predicted"/>
<evidence type="ECO:0000313" key="2">
    <source>
        <dbReference type="EMBL" id="GFD48011.1"/>
    </source>
</evidence>
<reference evidence="2" key="1">
    <citation type="journal article" date="2019" name="Sci. Rep.">
        <title>Draft genome of Tanacetum cinerariifolium, the natural source of mosquito coil.</title>
        <authorList>
            <person name="Yamashiro T."/>
            <person name="Shiraishi A."/>
            <person name="Satake H."/>
            <person name="Nakayama K."/>
        </authorList>
    </citation>
    <scope>NUCLEOTIDE SEQUENCE</scope>
</reference>
<feature type="compositionally biased region" description="Basic residues" evidence="1">
    <location>
        <begin position="99"/>
        <end position="123"/>
    </location>
</feature>
<feature type="non-terminal residue" evidence="2">
    <location>
        <position position="131"/>
    </location>
</feature>
<gene>
    <name evidence="2" type="ORF">Tci_919980</name>
</gene>
<sequence length="131" mass="13900">HGTGAAAAALTARYAGTHALRAAARKVGPHAYRPGGRPRAHSLRAVRRRAGAGRGALAGAAVSAPAYVFARRLRHFARADPAAAFAGLSLCRVWAAHHCHRGRARRPARPRRKRAAGKPHRAVPQRGRPAQ</sequence>
<evidence type="ECO:0000256" key="1">
    <source>
        <dbReference type="SAM" id="MobiDB-lite"/>
    </source>
</evidence>
<accession>A0A699WTC4</accession>
<protein>
    <submittedName>
        <fullName evidence="2">Uncharacterized protein</fullName>
    </submittedName>
</protein>
<feature type="non-terminal residue" evidence="2">
    <location>
        <position position="1"/>
    </location>
</feature>
<name>A0A699WTC4_TANCI</name>
<dbReference type="EMBL" id="BKCJ011713085">
    <property type="protein sequence ID" value="GFD48011.1"/>
    <property type="molecule type" value="Genomic_DNA"/>
</dbReference>